<evidence type="ECO:0000256" key="5">
    <source>
        <dbReference type="SAM" id="SignalP"/>
    </source>
</evidence>
<feature type="compositionally biased region" description="Basic and acidic residues" evidence="3">
    <location>
        <begin position="385"/>
        <end position="399"/>
    </location>
</feature>
<dbReference type="AlphaFoldDB" id="A0A131YJ41"/>
<accession>A0A131YJ41</accession>
<feature type="domain" description="MAM" evidence="6">
    <location>
        <begin position="178"/>
        <end position="346"/>
    </location>
</feature>
<feature type="region of interest" description="Disordered" evidence="3">
    <location>
        <begin position="333"/>
        <end position="433"/>
    </location>
</feature>
<feature type="region of interest" description="Disordered" evidence="3">
    <location>
        <begin position="651"/>
        <end position="676"/>
    </location>
</feature>
<feature type="region of interest" description="Disordered" evidence="3">
    <location>
        <begin position="882"/>
        <end position="903"/>
    </location>
</feature>
<feature type="domain" description="Sushi" evidence="7">
    <location>
        <begin position="58"/>
        <end position="113"/>
    </location>
</feature>
<dbReference type="InterPro" id="IPR035976">
    <property type="entry name" value="Sushi/SCR/CCP_sf"/>
</dbReference>
<keyword evidence="5" id="KW-0732">Signal</keyword>
<dbReference type="Gene3D" id="2.60.120.200">
    <property type="match status" value="1"/>
</dbReference>
<dbReference type="SMART" id="SM00137">
    <property type="entry name" value="MAM"/>
    <property type="match status" value="1"/>
</dbReference>
<dbReference type="InterPro" id="IPR000998">
    <property type="entry name" value="MAM_dom"/>
</dbReference>
<dbReference type="PANTHER" id="PTHR23282:SF101">
    <property type="entry name" value="MAM DOMAIN-CONTAINING PROTEIN"/>
    <property type="match status" value="1"/>
</dbReference>
<evidence type="ECO:0000259" key="6">
    <source>
        <dbReference type="PROSITE" id="PS50060"/>
    </source>
</evidence>
<feature type="compositionally biased region" description="Low complexity" evidence="3">
    <location>
        <begin position="714"/>
        <end position="725"/>
    </location>
</feature>
<name>A0A131YJ41_RHIAP</name>
<dbReference type="SUPFAM" id="SSF49899">
    <property type="entry name" value="Concanavalin A-like lectins/glucanases"/>
    <property type="match status" value="1"/>
</dbReference>
<keyword evidence="1" id="KW-1015">Disulfide bond</keyword>
<evidence type="ECO:0000256" key="2">
    <source>
        <dbReference type="PROSITE-ProRule" id="PRU00302"/>
    </source>
</evidence>
<comment type="caution">
    <text evidence="2">Lacks conserved residue(s) required for the propagation of feature annotation.</text>
</comment>
<dbReference type="Gene3D" id="2.10.70.10">
    <property type="entry name" value="Complement Module, domain 1"/>
    <property type="match status" value="1"/>
</dbReference>
<feature type="compositionally biased region" description="Polar residues" evidence="3">
    <location>
        <begin position="373"/>
        <end position="383"/>
    </location>
</feature>
<dbReference type="EMBL" id="GEDV01010045">
    <property type="protein sequence ID" value="JAP78512.1"/>
    <property type="molecule type" value="Transcribed_RNA"/>
</dbReference>
<feature type="transmembrane region" description="Helical" evidence="4">
    <location>
        <begin position="850"/>
        <end position="873"/>
    </location>
</feature>
<feature type="compositionally biased region" description="Polar residues" evidence="3">
    <location>
        <begin position="616"/>
        <end position="627"/>
    </location>
</feature>
<keyword evidence="4" id="KW-0812">Transmembrane</keyword>
<organism evidence="8">
    <name type="scientific">Rhipicephalus appendiculatus</name>
    <name type="common">Brown ear tick</name>
    <dbReference type="NCBI Taxonomy" id="34631"/>
    <lineage>
        <taxon>Eukaryota</taxon>
        <taxon>Metazoa</taxon>
        <taxon>Ecdysozoa</taxon>
        <taxon>Arthropoda</taxon>
        <taxon>Chelicerata</taxon>
        <taxon>Arachnida</taxon>
        <taxon>Acari</taxon>
        <taxon>Parasitiformes</taxon>
        <taxon>Ixodida</taxon>
        <taxon>Ixodoidea</taxon>
        <taxon>Ixodidae</taxon>
        <taxon>Rhipicephalinae</taxon>
        <taxon>Rhipicephalus</taxon>
        <taxon>Rhipicephalus</taxon>
    </lineage>
</organism>
<dbReference type="Pfam" id="PF00629">
    <property type="entry name" value="MAM"/>
    <property type="match status" value="1"/>
</dbReference>
<protein>
    <submittedName>
        <fullName evidence="8">Uncharacterized protein</fullName>
    </submittedName>
</protein>
<keyword evidence="2" id="KW-0768">Sushi</keyword>
<feature type="domain" description="Sushi" evidence="7">
    <location>
        <begin position="114"/>
        <end position="171"/>
    </location>
</feature>
<keyword evidence="4" id="KW-1133">Transmembrane helix</keyword>
<feature type="region of interest" description="Disordered" evidence="3">
    <location>
        <begin position="694"/>
        <end position="837"/>
    </location>
</feature>
<evidence type="ECO:0000256" key="4">
    <source>
        <dbReference type="SAM" id="Phobius"/>
    </source>
</evidence>
<dbReference type="InterPro" id="IPR013320">
    <property type="entry name" value="ConA-like_dom_sf"/>
</dbReference>
<feature type="compositionally biased region" description="Polar residues" evidence="3">
    <location>
        <begin position="400"/>
        <end position="428"/>
    </location>
</feature>
<feature type="region of interest" description="Disordered" evidence="3">
    <location>
        <begin position="602"/>
        <end position="627"/>
    </location>
</feature>
<dbReference type="InterPro" id="IPR000436">
    <property type="entry name" value="Sushi_SCR_CCP_dom"/>
</dbReference>
<evidence type="ECO:0000256" key="1">
    <source>
        <dbReference type="ARBA" id="ARBA00023157"/>
    </source>
</evidence>
<keyword evidence="4" id="KW-0472">Membrane</keyword>
<feature type="signal peptide" evidence="5">
    <location>
        <begin position="1"/>
        <end position="22"/>
    </location>
</feature>
<sequence>MMRAFWIFGVALLIETLTLVKTQRYSDLDDFHHYARPARQHVSLLGGIRPSRSSLVSARCVNPRLYFRNGLTKLRFRGRVVKYICRPGYTLFGDSVSTCSAGRWDRPVPICAAPGCRLPTGDLLPRGTVENIRGRGLMLRFRCRLGYMLRGGATAFCDGRAWNGSRPVCLPSISDPDPSCDFEALDQCGWSSDLSSGVQFSRQHDSEDDDVEPADNVTSFADAASGSSPSGHYMALESVGHRLALPGLNMPAQLVSPPYRPLRFRACFRFWYRLSCHLCTLQLLLWNSTQQTPLWSSYGPRKGGWASVELPKTFEYFQLVFAARTRQPGEGGVAIDDVRLGPECQDVPTAEPPPATTTLLPDDVTTELDSGDTWDTTTYSSLSVVDKDDVTESSPDKARSLSTSTDKVTVTQGPEQASSENPTPVTPKNESEAQPRYFQTTAAAYSSSSSSSTGHTTSFPSDLLTTSVAGAESPSARAVLTTSRVTSLPTHAAAATRVPPLTTYTSPSATTFSTTLSSLRKTEGATTAIPTTARLITSSLPKPSTVSVSTKTHTATASHAFVASTSRTTSEAVLRTRLPAPRRQPVTTVAWLRPTSWPNVHPSVEGNTVGPDVTSVKPSGSKATTSTPYTRSRITAWGAVTRSRITGWAAVTSKSTEASRRTTHALPQSTEATRHHTVSYTTANMITAFSTASTRLPSSASPTKGPATGTVSVTEATTATPLTKPTKPRKKATEFYTKPAKWTTRKPVKKPEDFTTSPLGVRSSTRSHSSASSSSQQTSSLPHSTRQPSSNAPKSAPADDSNLVKVVTKPSGVPSTSSIRSKNDEGNDISGVPGLQEKHSAAAPASASAWSIPALLIAAGILVTVLVIATALYRCRRRYRNSADDSEMRPLSKHVDDAGEFSS</sequence>
<evidence type="ECO:0000259" key="7">
    <source>
        <dbReference type="PROSITE" id="PS50923"/>
    </source>
</evidence>
<dbReference type="CDD" id="cd06263">
    <property type="entry name" value="MAM"/>
    <property type="match status" value="1"/>
</dbReference>
<proteinExistence type="predicted"/>
<feature type="compositionally biased region" description="Basic and acidic residues" evidence="3">
    <location>
        <begin position="882"/>
        <end position="897"/>
    </location>
</feature>
<dbReference type="GO" id="GO:0016020">
    <property type="term" value="C:membrane"/>
    <property type="evidence" value="ECO:0007669"/>
    <property type="project" value="InterPro"/>
</dbReference>
<dbReference type="PANTHER" id="PTHR23282">
    <property type="entry name" value="APICAL ENDOSOMAL GLYCOPROTEIN PRECURSOR"/>
    <property type="match status" value="1"/>
</dbReference>
<feature type="chain" id="PRO_5007285343" evidence="5">
    <location>
        <begin position="23"/>
        <end position="903"/>
    </location>
</feature>
<feature type="compositionally biased region" description="Low complexity" evidence="3">
    <location>
        <begin position="762"/>
        <end position="784"/>
    </location>
</feature>
<dbReference type="CDD" id="cd00033">
    <property type="entry name" value="CCP"/>
    <property type="match status" value="2"/>
</dbReference>
<evidence type="ECO:0000313" key="8">
    <source>
        <dbReference type="EMBL" id="JAP78512.1"/>
    </source>
</evidence>
<dbReference type="InterPro" id="IPR051560">
    <property type="entry name" value="MAM_domain-containing"/>
</dbReference>
<reference evidence="8" key="1">
    <citation type="journal article" date="2016" name="Ticks Tick Borne Dis.">
        <title>De novo assembly and annotation of the salivary gland transcriptome of Rhipicephalus appendiculatus male and female ticks during blood feeding.</title>
        <authorList>
            <person name="de Castro M.H."/>
            <person name="de Klerk D."/>
            <person name="Pienaar R."/>
            <person name="Latif A.A."/>
            <person name="Rees D.J."/>
            <person name="Mans B.J."/>
        </authorList>
    </citation>
    <scope>NUCLEOTIDE SEQUENCE</scope>
    <source>
        <tissue evidence="8">Salivary glands</tissue>
    </source>
</reference>
<dbReference type="PROSITE" id="PS50060">
    <property type="entry name" value="MAM_2"/>
    <property type="match status" value="1"/>
</dbReference>
<dbReference type="Pfam" id="PF00084">
    <property type="entry name" value="Sushi"/>
    <property type="match status" value="1"/>
</dbReference>
<dbReference type="SMART" id="SM00032">
    <property type="entry name" value="CCP"/>
    <property type="match status" value="2"/>
</dbReference>
<dbReference type="PROSITE" id="PS50923">
    <property type="entry name" value="SUSHI"/>
    <property type="match status" value="2"/>
</dbReference>
<dbReference type="SUPFAM" id="SSF57535">
    <property type="entry name" value="Complement control module/SCR domain"/>
    <property type="match status" value="2"/>
</dbReference>
<evidence type="ECO:0000256" key="3">
    <source>
        <dbReference type="SAM" id="MobiDB-lite"/>
    </source>
</evidence>